<sequence length="363" mass="40378">MDFFSKHTARPGKSKSGRAAVGHGQNGNDTSAQAPPGLVPWVEKYRPESLRSVVSQEETIKVLEKSIQSKNLPHLLFYGPPGTGKTSTILALARDIYGHELFRSRILELNASDERGIQVVREKIKNFARTSVSNSSSARAHAPPYKIIILDEADSMTDDAQAALRRTMEAYSKSTRFCIICNYVSRIIEPLASRCAKFRFRRLPEPEIRRRLAYIAESEHISCTPEAMDALISVSEGDMRRAITSLQSAYHLCADKEVTDDVVREMAGVVPDKTIHELAQKCKRNMFNEMQQMTEDLILSGYSTSQVMQQIQDLVAHAPDLTSAQKARAALVFGSTDHNLNEGADEQLQLLNMVTQVAQIISA</sequence>
<accession>A0ACC1HKT3</accession>
<evidence type="ECO:0000313" key="2">
    <source>
        <dbReference type="Proteomes" id="UP001145114"/>
    </source>
</evidence>
<reference evidence="1" key="1">
    <citation type="submission" date="2022-06" db="EMBL/GenBank/DDBJ databases">
        <title>Phylogenomic reconstructions and comparative analyses of Kickxellomycotina fungi.</title>
        <authorList>
            <person name="Reynolds N.K."/>
            <person name="Stajich J.E."/>
            <person name="Barry K."/>
            <person name="Grigoriev I.V."/>
            <person name="Crous P."/>
            <person name="Smith M.E."/>
        </authorList>
    </citation>
    <scope>NUCLEOTIDE SEQUENCE</scope>
    <source>
        <strain evidence="1">RSA 2271</strain>
    </source>
</reference>
<protein>
    <submittedName>
        <fullName evidence="1">Subunit of heteropentameric Replication factor C (RF-C)</fullName>
    </submittedName>
</protein>
<organism evidence="1 2">
    <name type="scientific">Spiromyces aspiralis</name>
    <dbReference type="NCBI Taxonomy" id="68401"/>
    <lineage>
        <taxon>Eukaryota</taxon>
        <taxon>Fungi</taxon>
        <taxon>Fungi incertae sedis</taxon>
        <taxon>Zoopagomycota</taxon>
        <taxon>Kickxellomycotina</taxon>
        <taxon>Kickxellomycetes</taxon>
        <taxon>Kickxellales</taxon>
        <taxon>Kickxellaceae</taxon>
        <taxon>Spiromyces</taxon>
    </lineage>
</organism>
<proteinExistence type="predicted"/>
<keyword evidence="2" id="KW-1185">Reference proteome</keyword>
<evidence type="ECO:0000313" key="1">
    <source>
        <dbReference type="EMBL" id="KAJ1675867.1"/>
    </source>
</evidence>
<comment type="caution">
    <text evidence="1">The sequence shown here is derived from an EMBL/GenBank/DDBJ whole genome shotgun (WGS) entry which is preliminary data.</text>
</comment>
<dbReference type="EMBL" id="JAMZIH010005159">
    <property type="protein sequence ID" value="KAJ1675867.1"/>
    <property type="molecule type" value="Genomic_DNA"/>
</dbReference>
<name>A0ACC1HKT3_9FUNG</name>
<dbReference type="Proteomes" id="UP001145114">
    <property type="component" value="Unassembled WGS sequence"/>
</dbReference>
<gene>
    <name evidence="1" type="primary">RFC2</name>
    <name evidence="1" type="ORF">EV182_000421</name>
</gene>